<dbReference type="EMBL" id="SLWK01000001">
    <property type="protein sequence ID" value="TCO10592.1"/>
    <property type="molecule type" value="Genomic_DNA"/>
</dbReference>
<dbReference type="PANTHER" id="PTHR43301:SF3">
    <property type="entry name" value="ARABINAN ENDO-1,5-ALPHA-L-ARABINOSIDASE A-RELATED"/>
    <property type="match status" value="1"/>
</dbReference>
<keyword evidence="6" id="KW-1185">Reference proteome</keyword>
<dbReference type="Pfam" id="PF13385">
    <property type="entry name" value="Laminin_G_3"/>
    <property type="match status" value="1"/>
</dbReference>
<evidence type="ECO:0000256" key="1">
    <source>
        <dbReference type="ARBA" id="ARBA00022801"/>
    </source>
</evidence>
<dbReference type="InterPro" id="IPR026444">
    <property type="entry name" value="Secre_tail"/>
</dbReference>
<dbReference type="Gene3D" id="2.60.120.200">
    <property type="match status" value="1"/>
</dbReference>
<comment type="caution">
    <text evidence="5">The sequence shown here is derived from an EMBL/GenBank/DDBJ whole genome shotgun (WGS) entry which is preliminary data.</text>
</comment>
<name>A0A4R2GMT6_9BACT</name>
<dbReference type="AlphaFoldDB" id="A0A4R2GMT6"/>
<evidence type="ECO:0000256" key="2">
    <source>
        <dbReference type="ARBA" id="ARBA00023295"/>
    </source>
</evidence>
<dbReference type="Proteomes" id="UP000295221">
    <property type="component" value="Unassembled WGS sequence"/>
</dbReference>
<feature type="domain" description="Atrophied bacterial Ig" evidence="4">
    <location>
        <begin position="367"/>
        <end position="440"/>
    </location>
</feature>
<feature type="domain" description="Secretion system C-terminal sorting" evidence="3">
    <location>
        <begin position="754"/>
        <end position="825"/>
    </location>
</feature>
<feature type="domain" description="Atrophied bacterial Ig" evidence="4">
    <location>
        <begin position="276"/>
        <end position="346"/>
    </location>
</feature>
<reference evidence="5 6" key="1">
    <citation type="submission" date="2019-03" db="EMBL/GenBank/DDBJ databases">
        <title>Genomic Encyclopedia of Type Strains, Phase IV (KMG-IV): sequencing the most valuable type-strain genomes for metagenomic binning, comparative biology and taxonomic classification.</title>
        <authorList>
            <person name="Goeker M."/>
        </authorList>
    </citation>
    <scope>NUCLEOTIDE SEQUENCE [LARGE SCALE GENOMIC DNA]</scope>
    <source>
        <strain evidence="5 6">DSM 24179</strain>
    </source>
</reference>
<dbReference type="Pfam" id="PF18962">
    <property type="entry name" value="Por_Secre_tail"/>
    <property type="match status" value="1"/>
</dbReference>
<protein>
    <submittedName>
        <fullName evidence="5">Putative secreted protein (Por secretion system target)</fullName>
    </submittedName>
</protein>
<proteinExistence type="predicted"/>
<dbReference type="NCBIfam" id="TIGR04183">
    <property type="entry name" value="Por_Secre_tail"/>
    <property type="match status" value="1"/>
</dbReference>
<evidence type="ECO:0000259" key="4">
    <source>
        <dbReference type="Pfam" id="PF20578"/>
    </source>
</evidence>
<dbReference type="InterPro" id="IPR023296">
    <property type="entry name" value="Glyco_hydro_beta-prop_sf"/>
</dbReference>
<dbReference type="InterPro" id="IPR013320">
    <property type="entry name" value="ConA-like_dom_sf"/>
</dbReference>
<dbReference type="PANTHER" id="PTHR43301">
    <property type="entry name" value="ARABINAN ENDO-1,5-ALPHA-L-ARABINOSIDASE"/>
    <property type="match status" value="1"/>
</dbReference>
<evidence type="ECO:0000313" key="5">
    <source>
        <dbReference type="EMBL" id="TCO10592.1"/>
    </source>
</evidence>
<dbReference type="InterPro" id="IPR046780">
    <property type="entry name" value="aBig_2"/>
</dbReference>
<dbReference type="GO" id="GO:0005975">
    <property type="term" value="P:carbohydrate metabolic process"/>
    <property type="evidence" value="ECO:0007669"/>
    <property type="project" value="UniProtKB-ARBA"/>
</dbReference>
<dbReference type="SUPFAM" id="SSF75005">
    <property type="entry name" value="Arabinanase/levansucrase/invertase"/>
    <property type="match status" value="1"/>
</dbReference>
<dbReference type="Pfam" id="PF20578">
    <property type="entry name" value="aBig_2"/>
    <property type="match status" value="2"/>
</dbReference>
<accession>A0A4R2GMT6</accession>
<dbReference type="Gene3D" id="2.115.10.20">
    <property type="entry name" value="Glycosyl hydrolase domain, family 43"/>
    <property type="match status" value="1"/>
</dbReference>
<evidence type="ECO:0000313" key="6">
    <source>
        <dbReference type="Proteomes" id="UP000295221"/>
    </source>
</evidence>
<dbReference type="InterPro" id="IPR050727">
    <property type="entry name" value="GH43_arabinanases"/>
</dbReference>
<sequence length="828" mass="92393">MSLIELIRDLMILRDVFFRVFVLIFSLTIANAENNNGLILHYSFNGNNVSGNSLYDESGQFPAVLSNDAKVEQLGDFFILNLGSQNGYLNLGASVGEIIGELEDFTIATYVFIDAAADLSAHGQFVWNFGNSDDMANQRNGAMFFSARTTRFAISEAHWTGEQSVNYNSAFPQSTWQHLVYRQSENTGTIFLNGVPVVSGTVTIAPSALGNTTHNFIGKSAYRGDAYLRNALLSDFRVYDSALTESEIINLESNRSNLQQALVLRQLEDAANELLIENIDKVLVDLTLPLVIGNIAVEWESSAPHFISKTGVVTRPDIGDDPVEVVLTAVFSKEGQSFSYDYVATVYPWLSDHSSVEMDADNIKLEGNINNLRANLELPFTGTEGTTIIWSSDQPGFLSDNGILITLSPNGVGKQLVNLTATISKGTESMVRNFEVFVAEDEGYDAYLFAYFLGNGPGQEAVHYAISYDGYNFTALNNNEAVISPDTISSRGGVRDPHILRAPDGMFYMVLTDLYVPNDGWSNHAMVFLKSENLIDWTHSVVNIPQNFSEFYDVTRVWAPQSIFDEEEEKIMVYFSMRQPGGYDIIYYAYANEDFTGLESSPQQLLYHPNEVACIDGDIVYKDGVYHLFFKTEGAGNGIKKAVSDQLTEGYVVQEPFLQQTNDAVEGSCVYRLINTDTYILMYDVYMRGTYQFTKSYDLENFEIIDHLVSMDFYPRHGTVIPITQAELNALKAAYGDESTTIRDFNFKKQNFSISPNPASDYLLINHPGYLNDESVISIYNLSGLKVMEVEAGSDETVLNVSHLKPGYYLVQLSKRNVVSEVQKILLR</sequence>
<dbReference type="GO" id="GO:0004553">
    <property type="term" value="F:hydrolase activity, hydrolyzing O-glycosyl compounds"/>
    <property type="evidence" value="ECO:0007669"/>
    <property type="project" value="UniProtKB-ARBA"/>
</dbReference>
<keyword evidence="1" id="KW-0378">Hydrolase</keyword>
<dbReference type="SUPFAM" id="SSF49899">
    <property type="entry name" value="Concanavalin A-like lectins/glucanases"/>
    <property type="match status" value="1"/>
</dbReference>
<organism evidence="5 6">
    <name type="scientific">Natronoflexus pectinivorans</name>
    <dbReference type="NCBI Taxonomy" id="682526"/>
    <lineage>
        <taxon>Bacteria</taxon>
        <taxon>Pseudomonadati</taxon>
        <taxon>Bacteroidota</taxon>
        <taxon>Bacteroidia</taxon>
        <taxon>Marinilabiliales</taxon>
        <taxon>Marinilabiliaceae</taxon>
        <taxon>Natronoflexus</taxon>
    </lineage>
</organism>
<gene>
    <name evidence="5" type="ORF">EV194_101222</name>
</gene>
<evidence type="ECO:0000259" key="3">
    <source>
        <dbReference type="Pfam" id="PF18962"/>
    </source>
</evidence>
<keyword evidence="2" id="KW-0326">Glycosidase</keyword>
<dbReference type="CDD" id="cd08983">
    <property type="entry name" value="GH43_Bt3655-like"/>
    <property type="match status" value="1"/>
</dbReference>